<dbReference type="HOGENOM" id="CLU_2231451_0_0_5"/>
<gene>
    <name evidence="2" type="ORF">BALG_00698</name>
</gene>
<dbReference type="Pfam" id="PF05016">
    <property type="entry name" value="ParE_toxin"/>
    <property type="match status" value="1"/>
</dbReference>
<organism evidence="2">
    <name type="scientific">Brucella pinnipedialis M292/94/1</name>
    <dbReference type="NCBI Taxonomy" id="520462"/>
    <lineage>
        <taxon>Bacteria</taxon>
        <taxon>Pseudomonadati</taxon>
        <taxon>Pseudomonadota</taxon>
        <taxon>Alphaproteobacteria</taxon>
        <taxon>Hyphomicrobiales</taxon>
        <taxon>Brucellaceae</taxon>
        <taxon>Brucella/Ochrobactrum group</taxon>
        <taxon>Brucella</taxon>
    </lineage>
</organism>
<evidence type="ECO:0000313" key="2">
    <source>
        <dbReference type="EMBL" id="EEZ30579.1"/>
    </source>
</evidence>
<dbReference type="AlphaFoldDB" id="A0A0E1X2V3"/>
<evidence type="ECO:0000256" key="1">
    <source>
        <dbReference type="ARBA" id="ARBA00022649"/>
    </source>
</evidence>
<reference evidence="2" key="1">
    <citation type="submission" date="2009-01" db="EMBL/GenBank/DDBJ databases">
        <title>The Genome Sequence of Brucella pinnipedialis M292/94/1.</title>
        <authorList>
            <consortium name="The Broad Institute Genome Sequencing Platform"/>
            <person name="Ward D."/>
            <person name="Young S.K."/>
            <person name="Kodira C.D."/>
            <person name="Zeng Q."/>
            <person name="Koehrsen M."/>
            <person name="Alvarado L."/>
            <person name="Berlin A."/>
            <person name="Borenstein D."/>
            <person name="Chen Z."/>
            <person name="Engels R."/>
            <person name="Freedman E."/>
            <person name="Gellesch M."/>
            <person name="Goldberg J."/>
            <person name="Griggs A."/>
            <person name="Gujja S."/>
            <person name="Heiman D."/>
            <person name="Hepburn T."/>
            <person name="Howarth C."/>
            <person name="Jen D."/>
            <person name="Larson L."/>
            <person name="Lewis B."/>
            <person name="Mehta T."/>
            <person name="Park D."/>
            <person name="Pearson M."/>
            <person name="Roberts A."/>
            <person name="Saif S."/>
            <person name="Shea T."/>
            <person name="Shenoy N."/>
            <person name="Sisk P."/>
            <person name="Stolte C."/>
            <person name="Sykes S."/>
            <person name="Walk T."/>
            <person name="White J."/>
            <person name="Yandava C."/>
            <person name="Whatmore A.M."/>
            <person name="Perrett L.L."/>
            <person name="O'Callaghan D."/>
            <person name="Nusbaum C."/>
            <person name="Galagan J."/>
            <person name="Birren B."/>
        </authorList>
    </citation>
    <scope>NUCLEOTIDE SEQUENCE [LARGE SCALE GENOMIC DNA]</scope>
    <source>
        <strain evidence="2">M292/94/1</strain>
    </source>
</reference>
<dbReference type="EMBL" id="EQ999546">
    <property type="protein sequence ID" value="EEZ30579.1"/>
    <property type="molecule type" value="Genomic_DNA"/>
</dbReference>
<dbReference type="Proteomes" id="UP000004659">
    <property type="component" value="Unassembled WGS sequence"/>
</dbReference>
<proteinExistence type="predicted"/>
<name>A0A0E1X2V3_9HYPH</name>
<dbReference type="Gene3D" id="3.30.2310.20">
    <property type="entry name" value="RelE-like"/>
    <property type="match status" value="1"/>
</dbReference>
<sequence>MKVIVSPAARDYIKSEIAYLKLRSPSAAVQLSEDLKRLKRDLGRFSQMGHFTEELPVPGIRRFVMGAYLIDYEIRADAILIFAIRHGRERPPILPPDEDFDFEQS</sequence>
<dbReference type="GeneID" id="93017141"/>
<dbReference type="InterPro" id="IPR035093">
    <property type="entry name" value="RelE/ParE_toxin_dom_sf"/>
</dbReference>
<accession>A0A0E1X2V3</accession>
<protein>
    <submittedName>
        <fullName evidence="2">Plasmid stabilization system protein</fullName>
    </submittedName>
</protein>
<dbReference type="InterPro" id="IPR007712">
    <property type="entry name" value="RelE/ParE_toxin"/>
</dbReference>
<dbReference type="RefSeq" id="WP_002963565.1">
    <property type="nucleotide sequence ID" value="NZ_EQ999546.1"/>
</dbReference>
<keyword evidence="1" id="KW-1277">Toxin-antitoxin system</keyword>